<dbReference type="Pfam" id="PF05731">
    <property type="entry name" value="TROVE"/>
    <property type="match status" value="1"/>
</dbReference>
<keyword evidence="8" id="KW-1185">Reference proteome</keyword>
<dbReference type="Pfam" id="PF25045">
    <property type="entry name" value="vWA_Ro60"/>
    <property type="match status" value="2"/>
</dbReference>
<dbReference type="PANTHER" id="PTHR14202">
    <property type="entry name" value="60 KDA RIBONUCLEOPROTEIN SSA/RO"/>
    <property type="match status" value="1"/>
</dbReference>
<dbReference type="SUPFAM" id="SSF53300">
    <property type="entry name" value="vWA-like"/>
    <property type="match status" value="1"/>
</dbReference>
<dbReference type="AlphaFoldDB" id="A0A8B8DFI9"/>
<dbReference type="GeneID" id="111125835"/>
<evidence type="ECO:0000313" key="9">
    <source>
        <dbReference type="RefSeq" id="XP_022325716.1"/>
    </source>
</evidence>
<dbReference type="OrthoDB" id="6098064at2759"/>
<dbReference type="InterPro" id="IPR056800">
    <property type="entry name" value="vWA_Ro60"/>
</dbReference>
<comment type="similarity">
    <text evidence="2">Belongs to the Ro 60 kDa family.</text>
</comment>
<evidence type="ECO:0000256" key="1">
    <source>
        <dbReference type="ARBA" id="ARBA00004496"/>
    </source>
</evidence>
<evidence type="ECO:0000256" key="5">
    <source>
        <dbReference type="ARBA" id="ARBA00022884"/>
    </source>
</evidence>
<protein>
    <submittedName>
        <fullName evidence="9">60 kDa SS-A/Ro ribonucleoprotein-like</fullName>
    </submittedName>
</protein>
<dbReference type="PROSITE" id="PS50988">
    <property type="entry name" value="TROVE"/>
    <property type="match status" value="1"/>
</dbReference>
<dbReference type="InterPro" id="IPR037214">
    <property type="entry name" value="TROVE_dom_sf"/>
</dbReference>
<dbReference type="InterPro" id="IPR040322">
    <property type="entry name" value="TROVE2"/>
</dbReference>
<dbReference type="GO" id="GO:0046872">
    <property type="term" value="F:metal ion binding"/>
    <property type="evidence" value="ECO:0007669"/>
    <property type="project" value="UniProtKB-KW"/>
</dbReference>
<dbReference type="InterPro" id="IPR008858">
    <property type="entry name" value="TROVE_dom"/>
</dbReference>
<dbReference type="KEGG" id="cvn:111125835"/>
<organism evidence="8 9">
    <name type="scientific">Crassostrea virginica</name>
    <name type="common">Eastern oyster</name>
    <dbReference type="NCBI Taxonomy" id="6565"/>
    <lineage>
        <taxon>Eukaryota</taxon>
        <taxon>Metazoa</taxon>
        <taxon>Spiralia</taxon>
        <taxon>Lophotrochozoa</taxon>
        <taxon>Mollusca</taxon>
        <taxon>Bivalvia</taxon>
        <taxon>Autobranchia</taxon>
        <taxon>Pteriomorphia</taxon>
        <taxon>Ostreida</taxon>
        <taxon>Ostreoidea</taxon>
        <taxon>Ostreidae</taxon>
        <taxon>Crassostrea</taxon>
    </lineage>
</organism>
<feature type="domain" description="TROVE" evidence="7">
    <location>
        <begin position="1"/>
        <end position="344"/>
    </location>
</feature>
<dbReference type="GO" id="GO:0005737">
    <property type="term" value="C:cytoplasm"/>
    <property type="evidence" value="ECO:0007669"/>
    <property type="project" value="UniProtKB-SubCell"/>
</dbReference>
<name>A0A8B8DFI9_CRAVI</name>
<evidence type="ECO:0000259" key="7">
    <source>
        <dbReference type="PROSITE" id="PS50988"/>
    </source>
</evidence>
<reference evidence="9" key="1">
    <citation type="submission" date="2025-08" db="UniProtKB">
        <authorList>
            <consortium name="RefSeq"/>
        </authorList>
    </citation>
    <scope>IDENTIFICATION</scope>
    <source>
        <tissue evidence="9">Whole sample</tissue>
    </source>
</reference>
<evidence type="ECO:0000313" key="8">
    <source>
        <dbReference type="Proteomes" id="UP000694844"/>
    </source>
</evidence>
<dbReference type="Proteomes" id="UP000694844">
    <property type="component" value="Chromosome 3"/>
</dbReference>
<evidence type="ECO:0000256" key="6">
    <source>
        <dbReference type="ARBA" id="ARBA00023274"/>
    </source>
</evidence>
<keyword evidence="3" id="KW-0963">Cytoplasm</keyword>
<comment type="subcellular location">
    <subcellularLocation>
        <location evidence="1">Cytoplasm</location>
    </subcellularLocation>
</comment>
<keyword evidence="4" id="KW-0479">Metal-binding</keyword>
<dbReference type="PANTHER" id="PTHR14202:SF0">
    <property type="entry name" value="RNA-BINDING PROTEIN RO60"/>
    <property type="match status" value="1"/>
</dbReference>
<accession>A0A8B8DFI9</accession>
<keyword evidence="5" id="KW-0694">RNA-binding</keyword>
<dbReference type="SUPFAM" id="SSF140864">
    <property type="entry name" value="TROVE domain-like"/>
    <property type="match status" value="1"/>
</dbReference>
<evidence type="ECO:0000256" key="2">
    <source>
        <dbReference type="ARBA" id="ARBA00007814"/>
    </source>
</evidence>
<evidence type="ECO:0000256" key="3">
    <source>
        <dbReference type="ARBA" id="ARBA00022490"/>
    </source>
</evidence>
<dbReference type="GO" id="GO:0003723">
    <property type="term" value="F:RNA binding"/>
    <property type="evidence" value="ECO:0007669"/>
    <property type="project" value="UniProtKB-KW"/>
</dbReference>
<dbReference type="GO" id="GO:1990904">
    <property type="term" value="C:ribonucleoprotein complex"/>
    <property type="evidence" value="ECO:0007669"/>
    <property type="project" value="UniProtKB-KW"/>
</dbReference>
<dbReference type="RefSeq" id="XP_022325716.1">
    <property type="nucleotide sequence ID" value="XM_022470008.1"/>
</dbReference>
<gene>
    <name evidence="9" type="primary">LOC111125835</name>
</gene>
<keyword evidence="6" id="KW-0687">Ribonucleoprotein</keyword>
<evidence type="ECO:0000256" key="4">
    <source>
        <dbReference type="ARBA" id="ARBA00022723"/>
    </source>
</evidence>
<dbReference type="Gene3D" id="3.40.50.410">
    <property type="entry name" value="von Willebrand factor, type A domain"/>
    <property type="match status" value="1"/>
</dbReference>
<sequence>MANSFDAESLQELKQWLILYRDDGAYKVVSKTFSQDKAVCVTKLLADMHGKTVLSIMEHCKTSSALIDREPLLFAFALCCKTKDKNTRMEAEKLCDKICQTPCDLFQFLKFHNSLSTTKSWGRYLKRLINNWYHNQDTYQLARNVSKEVSYLGWSHRDVLRMGHLKPRTEEMDLIFKYLVLGFCETKKSFGKTDKETIRKLLEFFSAVDTAKHSSDVQEIARLVEIHHLKKDHLCTKLLKEKQIWTALLKDMRIQEVLESIGQLATIGYLDESFDDSQIVVDMLRNESLLKEQNVQPFEIIVASSYYKDGRKKGTLWQHNEKVTKALDFALEYSLQNNLKSSNERYVVGIRVGVNKNKSTVRGTMALSTTTAAAGVAMVITQREEKSDVVFFTDTATPLNVTKNTKLTDVASQVAVQMKIAEDKKEENRPKPEVGEDGAEADIFVGVSPDLCDLVAPIQWAKDQKKDVDVFIIVTDANKSTGDKNLGEAIAQYRKDQNLPNAKLITIGLTNSNMKFANLEDGNMLDVSGFDAQIPKVIETFVSEEY</sequence>
<proteinExistence type="inferred from homology"/>
<dbReference type="InterPro" id="IPR036465">
    <property type="entry name" value="vWFA_dom_sf"/>
</dbReference>